<protein>
    <submittedName>
        <fullName evidence="1">Uncharacterized protein</fullName>
    </submittedName>
</protein>
<comment type="caution">
    <text evidence="1">The sequence shown here is derived from an EMBL/GenBank/DDBJ whole genome shotgun (WGS) entry which is preliminary data.</text>
</comment>
<gene>
    <name evidence="1" type="ORF">GOODEAATRI_026703</name>
</gene>
<proteinExistence type="predicted"/>
<evidence type="ECO:0000313" key="2">
    <source>
        <dbReference type="Proteomes" id="UP001476798"/>
    </source>
</evidence>
<accession>A0ABV0MVM7</accession>
<evidence type="ECO:0000313" key="1">
    <source>
        <dbReference type="EMBL" id="MEQ2163095.1"/>
    </source>
</evidence>
<sequence length="119" mass="13771">MPLTRPLPVFTAGREKQAGPQRTRGAAPFLSLTVQLEKDVYLHCLQKLILDCTVCHCMLIRFCLYHRWPMGPTERQCARLSICSCRGRITFWFEKCRFKHDGEHLSCDRSNICPVCKSL</sequence>
<keyword evidence="2" id="KW-1185">Reference proteome</keyword>
<reference evidence="1 2" key="1">
    <citation type="submission" date="2021-06" db="EMBL/GenBank/DDBJ databases">
        <authorList>
            <person name="Palmer J.M."/>
        </authorList>
    </citation>
    <scope>NUCLEOTIDE SEQUENCE [LARGE SCALE GENOMIC DNA]</scope>
    <source>
        <strain evidence="1 2">GA_2019</strain>
        <tissue evidence="1">Muscle</tissue>
    </source>
</reference>
<organism evidence="1 2">
    <name type="scientific">Goodea atripinnis</name>
    <dbReference type="NCBI Taxonomy" id="208336"/>
    <lineage>
        <taxon>Eukaryota</taxon>
        <taxon>Metazoa</taxon>
        <taxon>Chordata</taxon>
        <taxon>Craniata</taxon>
        <taxon>Vertebrata</taxon>
        <taxon>Euteleostomi</taxon>
        <taxon>Actinopterygii</taxon>
        <taxon>Neopterygii</taxon>
        <taxon>Teleostei</taxon>
        <taxon>Neoteleostei</taxon>
        <taxon>Acanthomorphata</taxon>
        <taxon>Ovalentaria</taxon>
        <taxon>Atherinomorphae</taxon>
        <taxon>Cyprinodontiformes</taxon>
        <taxon>Goodeidae</taxon>
        <taxon>Goodea</taxon>
    </lineage>
</organism>
<name>A0ABV0MVM7_9TELE</name>
<dbReference type="EMBL" id="JAHRIO010013349">
    <property type="protein sequence ID" value="MEQ2163095.1"/>
    <property type="molecule type" value="Genomic_DNA"/>
</dbReference>
<dbReference type="Proteomes" id="UP001476798">
    <property type="component" value="Unassembled WGS sequence"/>
</dbReference>